<comment type="caution">
    <text evidence="1">The sequence shown here is derived from an EMBL/GenBank/DDBJ whole genome shotgun (WGS) entry which is preliminary data.</text>
</comment>
<gene>
    <name evidence="1" type="ORF">AFUS01_LOCUS43217</name>
</gene>
<keyword evidence="2" id="KW-1185">Reference proteome</keyword>
<protein>
    <submittedName>
        <fullName evidence="1">Uncharacterized protein</fullName>
    </submittedName>
</protein>
<dbReference type="OrthoDB" id="431691at2759"/>
<proteinExistence type="predicted"/>
<accession>A0A8J2Q4Q9</accession>
<evidence type="ECO:0000313" key="1">
    <source>
        <dbReference type="EMBL" id="CAG7833611.1"/>
    </source>
</evidence>
<sequence>MQVLRSCVSSGFRFGNLFAGSTANAVFNAFGHQRNLCSLMSAKTPNGVSGPSSLLEVPSLLTTIVRTTTRNHFPKPRETKRIRGHGLKKRLKTAGGRWIIINRIIKDKNQDCRKEFQLHIDY</sequence>
<dbReference type="EMBL" id="CAJVCH010569953">
    <property type="protein sequence ID" value="CAG7833611.1"/>
    <property type="molecule type" value="Genomic_DNA"/>
</dbReference>
<dbReference type="AlphaFoldDB" id="A0A8J2Q4Q9"/>
<evidence type="ECO:0000313" key="2">
    <source>
        <dbReference type="Proteomes" id="UP000708208"/>
    </source>
</evidence>
<dbReference type="Proteomes" id="UP000708208">
    <property type="component" value="Unassembled WGS sequence"/>
</dbReference>
<name>A0A8J2Q4Q9_9HEXA</name>
<organism evidence="1 2">
    <name type="scientific">Allacma fusca</name>
    <dbReference type="NCBI Taxonomy" id="39272"/>
    <lineage>
        <taxon>Eukaryota</taxon>
        <taxon>Metazoa</taxon>
        <taxon>Ecdysozoa</taxon>
        <taxon>Arthropoda</taxon>
        <taxon>Hexapoda</taxon>
        <taxon>Collembola</taxon>
        <taxon>Symphypleona</taxon>
        <taxon>Sminthuridae</taxon>
        <taxon>Allacma</taxon>
    </lineage>
</organism>
<reference evidence="1" key="1">
    <citation type="submission" date="2021-06" db="EMBL/GenBank/DDBJ databases">
        <authorList>
            <person name="Hodson N. C."/>
            <person name="Mongue J. A."/>
            <person name="Jaron S. K."/>
        </authorList>
    </citation>
    <scope>NUCLEOTIDE SEQUENCE</scope>
</reference>